<name>A0A2P5YTY0_GOSBA</name>
<dbReference type="Proteomes" id="UP000239757">
    <property type="component" value="Unassembled WGS sequence"/>
</dbReference>
<proteinExistence type="predicted"/>
<protein>
    <submittedName>
        <fullName evidence="1">Uncharacterized protein</fullName>
    </submittedName>
</protein>
<evidence type="ECO:0000313" key="1">
    <source>
        <dbReference type="EMBL" id="PPS19044.1"/>
    </source>
</evidence>
<sequence length="94" mass="10468">MCGEIPQNFYAFNMEEIKELEDQAMCWPRLAEEIARFVHGGHSFSEAIVATEALGPKSETKMDWKTIEGIAKDVPSCSLPCSEVVIFQSILACL</sequence>
<gene>
    <name evidence="1" type="ORF">GOBAR_AA01537</name>
</gene>
<evidence type="ECO:0000313" key="2">
    <source>
        <dbReference type="Proteomes" id="UP000239757"/>
    </source>
</evidence>
<accession>A0A2P5YTY0</accession>
<reference evidence="1 2" key="1">
    <citation type="submission" date="2015-01" db="EMBL/GenBank/DDBJ databases">
        <title>Genome of allotetraploid Gossypium barbadense reveals genomic plasticity and fiber elongation in cotton evolution.</title>
        <authorList>
            <person name="Chen X."/>
            <person name="Liu X."/>
            <person name="Zhao B."/>
            <person name="Zheng H."/>
            <person name="Hu Y."/>
            <person name="Lu G."/>
            <person name="Yang C."/>
            <person name="Chen J."/>
            <person name="Shan C."/>
            <person name="Zhang L."/>
            <person name="Zhou Y."/>
            <person name="Wang L."/>
            <person name="Guo W."/>
            <person name="Bai Y."/>
            <person name="Ruan J."/>
            <person name="Shangguan X."/>
            <person name="Mao Y."/>
            <person name="Jiang J."/>
            <person name="Zhu Y."/>
            <person name="Lei J."/>
            <person name="Kang H."/>
            <person name="Chen S."/>
            <person name="He X."/>
            <person name="Wang R."/>
            <person name="Wang Y."/>
            <person name="Chen J."/>
            <person name="Wang L."/>
            <person name="Yu S."/>
            <person name="Wang B."/>
            <person name="Wei J."/>
            <person name="Song S."/>
            <person name="Lu X."/>
            <person name="Gao Z."/>
            <person name="Gu W."/>
            <person name="Deng X."/>
            <person name="Ma D."/>
            <person name="Wang S."/>
            <person name="Liang W."/>
            <person name="Fang L."/>
            <person name="Cai C."/>
            <person name="Zhu X."/>
            <person name="Zhou B."/>
            <person name="Zhang Y."/>
            <person name="Chen Z."/>
            <person name="Xu S."/>
            <person name="Zhu R."/>
            <person name="Wang S."/>
            <person name="Zhang T."/>
            <person name="Zhao G."/>
        </authorList>
    </citation>
    <scope>NUCLEOTIDE SEQUENCE [LARGE SCALE GENOMIC DNA]</scope>
    <source>
        <strain evidence="2">cv. Xinhai21</strain>
        <tissue evidence="1">Leaf</tissue>
    </source>
</reference>
<organism evidence="1 2">
    <name type="scientific">Gossypium barbadense</name>
    <name type="common">Sea Island cotton</name>
    <name type="synonym">Hibiscus barbadensis</name>
    <dbReference type="NCBI Taxonomy" id="3634"/>
    <lineage>
        <taxon>Eukaryota</taxon>
        <taxon>Viridiplantae</taxon>
        <taxon>Streptophyta</taxon>
        <taxon>Embryophyta</taxon>
        <taxon>Tracheophyta</taxon>
        <taxon>Spermatophyta</taxon>
        <taxon>Magnoliopsida</taxon>
        <taxon>eudicotyledons</taxon>
        <taxon>Gunneridae</taxon>
        <taxon>Pentapetalae</taxon>
        <taxon>rosids</taxon>
        <taxon>malvids</taxon>
        <taxon>Malvales</taxon>
        <taxon>Malvaceae</taxon>
        <taxon>Malvoideae</taxon>
        <taxon>Gossypium</taxon>
    </lineage>
</organism>
<dbReference type="AlphaFoldDB" id="A0A2P5YTY0"/>
<dbReference type="EMBL" id="KZ662793">
    <property type="protein sequence ID" value="PPS19044.1"/>
    <property type="molecule type" value="Genomic_DNA"/>
</dbReference>
<dbReference type="OrthoDB" id="337870at2759"/>